<dbReference type="GO" id="GO:0031593">
    <property type="term" value="F:polyubiquitin modification-dependent protein binding"/>
    <property type="evidence" value="ECO:0007669"/>
    <property type="project" value="TreeGrafter"/>
</dbReference>
<reference evidence="7" key="1">
    <citation type="journal article" date="2013" name="PLoS Genet.">
        <title>The genome of Spraguea lophii and the basis of host-microsporidian interactions.</title>
        <authorList>
            <person name="Campbell S.E."/>
            <person name="Williams T.A."/>
            <person name="Yousuf A."/>
            <person name="Soanes D.M."/>
            <person name="Paszkiewicz K.H."/>
            <person name="Williams B.A.P."/>
        </authorList>
    </citation>
    <scope>NUCLEOTIDE SEQUENCE [LARGE SCALE GENOMIC DNA]</scope>
    <source>
        <strain evidence="7">42_110</strain>
    </source>
</reference>
<evidence type="ECO:0000256" key="3">
    <source>
        <dbReference type="SAM" id="SignalP"/>
    </source>
</evidence>
<dbReference type="GO" id="GO:0006511">
    <property type="term" value="P:ubiquitin-dependent protein catabolic process"/>
    <property type="evidence" value="ECO:0007669"/>
    <property type="project" value="InterPro"/>
</dbReference>
<dbReference type="STRING" id="1358809.S7XL13"/>
<protein>
    <submittedName>
        <fullName evidence="6">Ubiquitin fusion degradation protein 1</fullName>
    </submittedName>
</protein>
<feature type="domain" description="Ubiquitin fusion degradation protein UFD1 N-terminal subdomain 1" evidence="4">
    <location>
        <begin position="24"/>
        <end position="112"/>
    </location>
</feature>
<evidence type="ECO:0000259" key="5">
    <source>
        <dbReference type="Pfam" id="PF24842"/>
    </source>
</evidence>
<keyword evidence="2" id="KW-0833">Ubl conjugation pathway</keyword>
<dbReference type="PANTHER" id="PTHR12555:SF13">
    <property type="entry name" value="UBIQUITIN RECOGNITION FACTOR IN ER-ASSOCIATED DEGRADATION PROTEIN 1"/>
    <property type="match status" value="1"/>
</dbReference>
<dbReference type="InParanoid" id="S7XL13"/>
<dbReference type="PANTHER" id="PTHR12555">
    <property type="entry name" value="UBIQUITIN FUSION DEGRADATON PROTEIN 1"/>
    <property type="match status" value="1"/>
</dbReference>
<evidence type="ECO:0000259" key="4">
    <source>
        <dbReference type="Pfam" id="PF03152"/>
    </source>
</evidence>
<feature type="signal peptide" evidence="3">
    <location>
        <begin position="1"/>
        <end position="18"/>
    </location>
</feature>
<dbReference type="OrthoDB" id="422728at2759"/>
<accession>S7XL13</accession>
<dbReference type="HOGENOM" id="CLU_102810_0_0_1"/>
<evidence type="ECO:0000256" key="1">
    <source>
        <dbReference type="ARBA" id="ARBA00006043"/>
    </source>
</evidence>
<name>S7XL13_SPRLO</name>
<comment type="similarity">
    <text evidence="1">Belongs to the UFD1 family.</text>
</comment>
<dbReference type="OMA" id="LPKANWV"/>
<sequence length="238" mass="27405">MHFIKLSFCPMLFGLFGSNSIPSSWQLFPQKFKKGDPNNFGGKIILPQIVIEDLVAAQITPPYTFELSHSGGEFKSCCGVIEFTSNMDTVILPSWLYHQLNITDLTVLTVKYKIFCKGTFVRFLPHSTSFLEIESPKSELENSLRNYQVLTIGDEIYCNFEEHEPIRFTVTEMDRGLSSIYIVDTDLSVDFLPPLGYEEKVEREKSAKRFIERIKKDGEEYDVVKMKENGLYFGIYNK</sequence>
<keyword evidence="7" id="KW-1185">Reference proteome</keyword>
<keyword evidence="3" id="KW-0732">Signal</keyword>
<feature type="domain" description="Ubiquitin fusion degradation protein UFD1 N-terminal subdomain 2" evidence="5">
    <location>
        <begin position="117"/>
        <end position="194"/>
    </location>
</feature>
<dbReference type="AlphaFoldDB" id="S7XL13"/>
<dbReference type="Pfam" id="PF24842">
    <property type="entry name" value="UFD1_N2"/>
    <property type="match status" value="1"/>
</dbReference>
<dbReference type="Proteomes" id="UP000014978">
    <property type="component" value="Unassembled WGS sequence"/>
</dbReference>
<evidence type="ECO:0000313" key="6">
    <source>
        <dbReference type="EMBL" id="EPR79719.1"/>
    </source>
</evidence>
<dbReference type="Gene3D" id="3.10.330.10">
    <property type="match status" value="1"/>
</dbReference>
<feature type="chain" id="PRO_5004546750" evidence="3">
    <location>
        <begin position="19"/>
        <end position="238"/>
    </location>
</feature>
<proteinExistence type="inferred from homology"/>
<organism evidence="6 7">
    <name type="scientific">Spraguea lophii (strain 42_110)</name>
    <name type="common">Microsporidian parasite</name>
    <dbReference type="NCBI Taxonomy" id="1358809"/>
    <lineage>
        <taxon>Eukaryota</taxon>
        <taxon>Fungi</taxon>
        <taxon>Fungi incertae sedis</taxon>
        <taxon>Microsporidia</taxon>
        <taxon>Spragueidae</taxon>
        <taxon>Spraguea</taxon>
    </lineage>
</organism>
<dbReference type="VEuPathDB" id="MicrosporidiaDB:SLOPH_2028"/>
<dbReference type="EMBL" id="ATCN01000140">
    <property type="protein sequence ID" value="EPR79719.1"/>
    <property type="molecule type" value="Genomic_DNA"/>
</dbReference>
<dbReference type="InterPro" id="IPR055418">
    <property type="entry name" value="UFD1_N2"/>
</dbReference>
<comment type="caution">
    <text evidence="6">The sequence shown here is derived from an EMBL/GenBank/DDBJ whole genome shotgun (WGS) entry which is preliminary data.</text>
</comment>
<dbReference type="InterPro" id="IPR004854">
    <property type="entry name" value="Ufd1-like"/>
</dbReference>
<evidence type="ECO:0000256" key="2">
    <source>
        <dbReference type="ARBA" id="ARBA00022786"/>
    </source>
</evidence>
<dbReference type="Pfam" id="PF03152">
    <property type="entry name" value="UFD1_N1"/>
    <property type="match status" value="1"/>
</dbReference>
<dbReference type="InterPro" id="IPR055417">
    <property type="entry name" value="UFD1_N1"/>
</dbReference>
<dbReference type="FunCoup" id="S7XL13">
    <property type="interactions" value="243"/>
</dbReference>
<dbReference type="Gene3D" id="2.40.40.50">
    <property type="entry name" value="Ubiquitin fusion degradation protein UFD1, N-terminal domain"/>
    <property type="match status" value="1"/>
</dbReference>
<dbReference type="InterPro" id="IPR042299">
    <property type="entry name" value="Ufd1-like_Nn"/>
</dbReference>
<evidence type="ECO:0000313" key="7">
    <source>
        <dbReference type="Proteomes" id="UP000014978"/>
    </source>
</evidence>
<dbReference type="GO" id="GO:0034098">
    <property type="term" value="C:VCP-NPL4-UFD1 AAA ATPase complex"/>
    <property type="evidence" value="ECO:0007669"/>
    <property type="project" value="TreeGrafter"/>
</dbReference>
<gene>
    <name evidence="6" type="ORF">SLOPH_2028</name>
</gene>
<dbReference type="GO" id="GO:0036503">
    <property type="term" value="P:ERAD pathway"/>
    <property type="evidence" value="ECO:0007669"/>
    <property type="project" value="TreeGrafter"/>
</dbReference>